<dbReference type="EMBL" id="BKCJ011363165">
    <property type="protein sequence ID" value="GFD25750.1"/>
    <property type="molecule type" value="Genomic_DNA"/>
</dbReference>
<accession>A0A699UTD3</accession>
<organism evidence="1">
    <name type="scientific">Tanacetum cinerariifolium</name>
    <name type="common">Dalmatian daisy</name>
    <name type="synonym">Chrysanthemum cinerariifolium</name>
    <dbReference type="NCBI Taxonomy" id="118510"/>
    <lineage>
        <taxon>Eukaryota</taxon>
        <taxon>Viridiplantae</taxon>
        <taxon>Streptophyta</taxon>
        <taxon>Embryophyta</taxon>
        <taxon>Tracheophyta</taxon>
        <taxon>Spermatophyta</taxon>
        <taxon>Magnoliopsida</taxon>
        <taxon>eudicotyledons</taxon>
        <taxon>Gunneridae</taxon>
        <taxon>Pentapetalae</taxon>
        <taxon>asterids</taxon>
        <taxon>campanulids</taxon>
        <taxon>Asterales</taxon>
        <taxon>Asteraceae</taxon>
        <taxon>Asteroideae</taxon>
        <taxon>Anthemideae</taxon>
        <taxon>Anthemidinae</taxon>
        <taxon>Tanacetum</taxon>
    </lineage>
</organism>
<proteinExistence type="predicted"/>
<sequence>KLVQDLHTTNVDQLHAYLGQHEYHANEVRLTNGRSSDPLALISQHQLNRTPYQHHQPLYQQSQFEQQATLYQSSPYATTYHNSQFVSPGPSGPSSLTHSISYPVTDTSSLINHNAYIASSSAPQIAYAPMVQQSPEYSPPEAGLVVPVF</sequence>
<comment type="caution">
    <text evidence="1">The sequence shown here is derived from an EMBL/GenBank/DDBJ whole genome shotgun (WGS) entry which is preliminary data.</text>
</comment>
<reference evidence="1" key="1">
    <citation type="journal article" date="2019" name="Sci. Rep.">
        <title>Draft genome of Tanacetum cinerariifolium, the natural source of mosquito coil.</title>
        <authorList>
            <person name="Yamashiro T."/>
            <person name="Shiraishi A."/>
            <person name="Satake H."/>
            <person name="Nakayama K."/>
        </authorList>
    </citation>
    <scope>NUCLEOTIDE SEQUENCE</scope>
</reference>
<evidence type="ECO:0000313" key="1">
    <source>
        <dbReference type="EMBL" id="GFD25750.1"/>
    </source>
</evidence>
<feature type="non-terminal residue" evidence="1">
    <location>
        <position position="1"/>
    </location>
</feature>
<gene>
    <name evidence="1" type="ORF">Tci_897719</name>
</gene>
<protein>
    <submittedName>
        <fullName evidence="1">Uncharacterized protein</fullName>
    </submittedName>
</protein>
<dbReference type="AlphaFoldDB" id="A0A699UTD3"/>
<name>A0A699UTD3_TANCI</name>